<proteinExistence type="predicted"/>
<name>A0A7K1KZQ4_9ACTN</name>
<feature type="transmembrane region" description="Helical" evidence="1">
    <location>
        <begin position="12"/>
        <end position="30"/>
    </location>
</feature>
<feature type="domain" description="DUF3592" evidence="2">
    <location>
        <begin position="46"/>
        <end position="107"/>
    </location>
</feature>
<evidence type="ECO:0000259" key="2">
    <source>
        <dbReference type="Pfam" id="PF12158"/>
    </source>
</evidence>
<accession>A0A7K1KZQ4</accession>
<dbReference type="Proteomes" id="UP000432015">
    <property type="component" value="Unassembled WGS sequence"/>
</dbReference>
<keyword evidence="1" id="KW-0812">Transmembrane</keyword>
<keyword evidence="4" id="KW-1185">Reference proteome</keyword>
<comment type="caution">
    <text evidence="3">The sequence shown here is derived from an EMBL/GenBank/DDBJ whole genome shotgun (WGS) entry which is preliminary data.</text>
</comment>
<keyword evidence="1" id="KW-1133">Transmembrane helix</keyword>
<reference evidence="3 4" key="1">
    <citation type="submission" date="2019-11" db="EMBL/GenBank/DDBJ databases">
        <authorList>
            <person name="Cao P."/>
        </authorList>
    </citation>
    <scope>NUCLEOTIDE SEQUENCE [LARGE SCALE GENOMIC DNA]</scope>
    <source>
        <strain evidence="3 4">NEAU-AAG5</strain>
    </source>
</reference>
<feature type="transmembrane region" description="Helical" evidence="1">
    <location>
        <begin position="117"/>
        <end position="139"/>
    </location>
</feature>
<evidence type="ECO:0000313" key="4">
    <source>
        <dbReference type="Proteomes" id="UP000432015"/>
    </source>
</evidence>
<protein>
    <submittedName>
        <fullName evidence="3">DUF3592 domain-containing protein</fullName>
    </submittedName>
</protein>
<organism evidence="3 4">
    <name type="scientific">Actinomadura litoris</name>
    <dbReference type="NCBI Taxonomy" id="2678616"/>
    <lineage>
        <taxon>Bacteria</taxon>
        <taxon>Bacillati</taxon>
        <taxon>Actinomycetota</taxon>
        <taxon>Actinomycetes</taxon>
        <taxon>Streptosporangiales</taxon>
        <taxon>Thermomonosporaceae</taxon>
        <taxon>Actinomadura</taxon>
    </lineage>
</organism>
<dbReference type="Pfam" id="PF12158">
    <property type="entry name" value="DUF3592"/>
    <property type="match status" value="1"/>
</dbReference>
<sequence>MRAMDSDDARLLGMALFFGCVGLGIILFSLHEMRELARLSDHGITTTGTVISKRTEPRGPAGTRTVVKVAFTASDGTRHVVDDEHGDHPVGARIAVVYDPDDPDRARPHDTSSGGRWRFGVVFGVLFLIFTEGMALVIFREGRRAEPAGSR</sequence>
<dbReference type="InterPro" id="IPR021994">
    <property type="entry name" value="DUF3592"/>
</dbReference>
<gene>
    <name evidence="3" type="ORF">GNZ18_12850</name>
</gene>
<dbReference type="AlphaFoldDB" id="A0A7K1KZQ4"/>
<evidence type="ECO:0000313" key="3">
    <source>
        <dbReference type="EMBL" id="MUN37485.1"/>
    </source>
</evidence>
<dbReference type="EMBL" id="WOFH01000004">
    <property type="protein sequence ID" value="MUN37485.1"/>
    <property type="molecule type" value="Genomic_DNA"/>
</dbReference>
<evidence type="ECO:0000256" key="1">
    <source>
        <dbReference type="SAM" id="Phobius"/>
    </source>
</evidence>
<keyword evidence="1" id="KW-0472">Membrane</keyword>